<reference evidence="2 3" key="1">
    <citation type="submission" date="2021-04" db="EMBL/GenBank/DDBJ databases">
        <authorList>
            <person name="Bliznina A."/>
        </authorList>
    </citation>
    <scope>NUCLEOTIDE SEQUENCE [LARGE SCALE GENOMIC DNA]</scope>
</reference>
<evidence type="ECO:0000313" key="3">
    <source>
        <dbReference type="Proteomes" id="UP001158576"/>
    </source>
</evidence>
<dbReference type="Proteomes" id="UP001158576">
    <property type="component" value="Chromosome YSR"/>
</dbReference>
<evidence type="ECO:0000313" key="2">
    <source>
        <dbReference type="EMBL" id="CAG5101465.1"/>
    </source>
</evidence>
<accession>A0ABN7SMF8</accession>
<gene>
    <name evidence="2" type="ORF">OKIOD_LOCUS8673</name>
</gene>
<dbReference type="EMBL" id="OU015570">
    <property type="protein sequence ID" value="CAG5101465.1"/>
    <property type="molecule type" value="Genomic_DNA"/>
</dbReference>
<feature type="region of interest" description="Disordered" evidence="1">
    <location>
        <begin position="90"/>
        <end position="117"/>
    </location>
</feature>
<proteinExistence type="predicted"/>
<protein>
    <submittedName>
        <fullName evidence="2">Oidioi.mRNA.OKI2018_I69.YSR.g17115.t1.cds</fullName>
    </submittedName>
</protein>
<sequence length="117" mass="14298">MIPILIEWEWLAHRAQPADMHVVLREMIGRYERTRPYLSSKIAFVIHIAHTNDWRIPVARRPRSWKNFSEPPRLDEFSLYDEEDVPISKRERMESRKRRPNKRLRLNLQRSAHELQM</sequence>
<keyword evidence="3" id="KW-1185">Reference proteome</keyword>
<organism evidence="2 3">
    <name type="scientific">Oikopleura dioica</name>
    <name type="common">Tunicate</name>
    <dbReference type="NCBI Taxonomy" id="34765"/>
    <lineage>
        <taxon>Eukaryota</taxon>
        <taxon>Metazoa</taxon>
        <taxon>Chordata</taxon>
        <taxon>Tunicata</taxon>
        <taxon>Appendicularia</taxon>
        <taxon>Copelata</taxon>
        <taxon>Oikopleuridae</taxon>
        <taxon>Oikopleura</taxon>
    </lineage>
</organism>
<evidence type="ECO:0000256" key="1">
    <source>
        <dbReference type="SAM" id="MobiDB-lite"/>
    </source>
</evidence>
<name>A0ABN7SMF8_OIKDI</name>
<feature type="compositionally biased region" description="Basic residues" evidence="1">
    <location>
        <begin position="95"/>
        <end position="105"/>
    </location>
</feature>